<gene>
    <name evidence="1" type="ORF">SAV31267_020230</name>
</gene>
<dbReference type="EMBL" id="BJHY01000001">
    <property type="protein sequence ID" value="GDY72538.1"/>
    <property type="molecule type" value="Genomic_DNA"/>
</dbReference>
<evidence type="ECO:0000313" key="1">
    <source>
        <dbReference type="EMBL" id="GDY72538.1"/>
    </source>
</evidence>
<dbReference type="AlphaFoldDB" id="A0A4D4MKG2"/>
<proteinExistence type="predicted"/>
<reference evidence="1 2" key="1">
    <citation type="submission" date="2019-04" db="EMBL/GenBank/DDBJ databases">
        <title>Draft genome sequences of Streptomyces avermitilis ATCC 31267.</title>
        <authorList>
            <person name="Komaki H."/>
            <person name="Tamura T."/>
            <person name="Hosoyama A."/>
        </authorList>
    </citation>
    <scope>NUCLEOTIDE SEQUENCE [LARGE SCALE GENOMIC DNA]</scope>
    <source>
        <strain evidence="1 2">ATCC 31267</strain>
    </source>
</reference>
<comment type="caution">
    <text evidence="1">The sequence shown here is derived from an EMBL/GenBank/DDBJ whole genome shotgun (WGS) entry which is preliminary data.</text>
</comment>
<organism evidence="1 2">
    <name type="scientific">Streptomyces avermitilis</name>
    <dbReference type="NCBI Taxonomy" id="33903"/>
    <lineage>
        <taxon>Bacteria</taxon>
        <taxon>Bacillati</taxon>
        <taxon>Actinomycetota</taxon>
        <taxon>Actinomycetes</taxon>
        <taxon>Kitasatosporales</taxon>
        <taxon>Streptomycetaceae</taxon>
        <taxon>Streptomyces</taxon>
    </lineage>
</organism>
<protein>
    <submittedName>
        <fullName evidence="1">Uncharacterized protein</fullName>
    </submittedName>
</protein>
<accession>A0A4D4MKG2</accession>
<name>A0A4D4MKG2_STRAX</name>
<sequence>MLDLLFLGAVLGERMAGEGVDADTEADGEAGRSELFEGLEVDLVRLVAASVLGVVGQAEES</sequence>
<dbReference type="Proteomes" id="UP000299211">
    <property type="component" value="Unassembled WGS sequence"/>
</dbReference>
<evidence type="ECO:0000313" key="2">
    <source>
        <dbReference type="Proteomes" id="UP000299211"/>
    </source>
</evidence>